<evidence type="ECO:0000256" key="5">
    <source>
        <dbReference type="ARBA" id="ARBA00022771"/>
    </source>
</evidence>
<evidence type="ECO:0000256" key="2">
    <source>
        <dbReference type="ARBA" id="ARBA00010024"/>
    </source>
</evidence>
<name>A0AAU9S7D2_THLAR</name>
<dbReference type="GO" id="GO:0006355">
    <property type="term" value="P:regulation of DNA-templated transcription"/>
    <property type="evidence" value="ECO:0007669"/>
    <property type="project" value="UniProtKB-ARBA"/>
</dbReference>
<dbReference type="InterPro" id="IPR010402">
    <property type="entry name" value="CCT_domain"/>
</dbReference>
<keyword evidence="5 8" id="KW-0863">Zinc-finger</keyword>
<protein>
    <submittedName>
        <fullName evidence="13">Uncharacterized protein</fullName>
    </submittedName>
</protein>
<dbReference type="InterPro" id="IPR049808">
    <property type="entry name" value="CONSTANS-like_Bbox1"/>
</dbReference>
<keyword evidence="3" id="KW-0479">Metal-binding</keyword>
<dbReference type="CDD" id="cd19821">
    <property type="entry name" value="Bbox1_BBX-like"/>
    <property type="match status" value="2"/>
</dbReference>
<dbReference type="Pfam" id="PF06203">
    <property type="entry name" value="CCT"/>
    <property type="match status" value="1"/>
</dbReference>
<feature type="domain" description="B box-type" evidence="11">
    <location>
        <begin position="77"/>
        <end position="124"/>
    </location>
</feature>
<feature type="domain" description="CCT" evidence="12">
    <location>
        <begin position="288"/>
        <end position="330"/>
    </location>
</feature>
<evidence type="ECO:0000256" key="8">
    <source>
        <dbReference type="PROSITE-ProRule" id="PRU00024"/>
    </source>
</evidence>
<gene>
    <name evidence="13" type="ORF">TAV2_LOCUS12713</name>
</gene>
<dbReference type="GO" id="GO:0005634">
    <property type="term" value="C:nucleus"/>
    <property type="evidence" value="ECO:0007669"/>
    <property type="project" value="UniProtKB-SubCell"/>
</dbReference>
<evidence type="ECO:0000256" key="1">
    <source>
        <dbReference type="ARBA" id="ARBA00004123"/>
    </source>
</evidence>
<reference evidence="13 14" key="1">
    <citation type="submission" date="2022-03" db="EMBL/GenBank/DDBJ databases">
        <authorList>
            <person name="Nunn A."/>
            <person name="Chopra R."/>
            <person name="Nunn A."/>
            <person name="Contreras Garrido A."/>
        </authorList>
    </citation>
    <scope>NUCLEOTIDE SEQUENCE [LARGE SCALE GENOMIC DNA]</scope>
</reference>
<dbReference type="Pfam" id="PF00643">
    <property type="entry name" value="zf-B_box"/>
    <property type="match status" value="1"/>
</dbReference>
<keyword evidence="4" id="KW-0677">Repeat</keyword>
<evidence type="ECO:0000256" key="6">
    <source>
        <dbReference type="ARBA" id="ARBA00022833"/>
    </source>
</evidence>
<dbReference type="PROSITE" id="PS50119">
    <property type="entry name" value="ZF_BBOX"/>
    <property type="match status" value="2"/>
</dbReference>
<dbReference type="EMBL" id="OU466860">
    <property type="protein sequence ID" value="CAH2057609.1"/>
    <property type="molecule type" value="Genomic_DNA"/>
</dbReference>
<dbReference type="AlphaFoldDB" id="A0AAU9S7D2"/>
<evidence type="ECO:0000256" key="10">
    <source>
        <dbReference type="SAM" id="MobiDB-lite"/>
    </source>
</evidence>
<feature type="region of interest" description="Disordered" evidence="10">
    <location>
        <begin position="239"/>
        <end position="262"/>
    </location>
</feature>
<comment type="similarity">
    <text evidence="2">Belongs to the CONSTANS family.</text>
</comment>
<keyword evidence="14" id="KW-1185">Reference proteome</keyword>
<dbReference type="SMART" id="SM00336">
    <property type="entry name" value="BBOX"/>
    <property type="match status" value="2"/>
</dbReference>
<evidence type="ECO:0000259" key="12">
    <source>
        <dbReference type="PROSITE" id="PS51017"/>
    </source>
</evidence>
<dbReference type="PANTHER" id="PTHR31717">
    <property type="entry name" value="ZINC FINGER PROTEIN CONSTANS-LIKE 10"/>
    <property type="match status" value="1"/>
</dbReference>
<dbReference type="GO" id="GO:0008270">
    <property type="term" value="F:zinc ion binding"/>
    <property type="evidence" value="ECO:0007669"/>
    <property type="project" value="UniProtKB-KW"/>
</dbReference>
<evidence type="ECO:0000313" key="13">
    <source>
        <dbReference type="EMBL" id="CAH2057609.1"/>
    </source>
</evidence>
<evidence type="ECO:0000313" key="14">
    <source>
        <dbReference type="Proteomes" id="UP000836841"/>
    </source>
</evidence>
<comment type="subcellular location">
    <subcellularLocation>
        <location evidence="1 9">Nucleus</location>
    </subcellularLocation>
</comment>
<accession>A0AAU9S7D2</accession>
<proteinExistence type="inferred from homology"/>
<dbReference type="PROSITE" id="PS51017">
    <property type="entry name" value="CCT"/>
    <property type="match status" value="1"/>
</dbReference>
<sequence length="332" mass="37265">MISQQSNPKLTFEHSSYVYVGNGSHGKQGREARQPPKVVGRRKISPFLVVLGLPLYNMNIPAMEEEAEGGGSHHEQQQHRLCDYCDSSVALVYCKADSAKLCIACDRQVHVTNQLFSKHFRSLLCDSCDDSPSSVFCETDNSLLCQNCDWQLHAASSSLHRLRRPVEGFSGCPSASEFLVIVGLHDLTDKALLTPEPGSADLLLWETPEIVVASGHNFRAMDVSGLKWFEDEQDEQFPYSSLPNNLSESGDNANRRGCNQQESSSVMVPVCNSTRSALPFHEINTLDRNSALSRYKAKKKSRRYEKHIRYESRKVRAESRTRIRGRFAKADP</sequence>
<keyword evidence="6" id="KW-0862">Zinc</keyword>
<evidence type="ECO:0000256" key="9">
    <source>
        <dbReference type="PROSITE-ProRule" id="PRU00357"/>
    </source>
</evidence>
<dbReference type="PANTHER" id="PTHR31717:SF58">
    <property type="entry name" value="ZINC FINGER PROTEIN CONSTANS-LIKE 13"/>
    <property type="match status" value="1"/>
</dbReference>
<keyword evidence="7 9" id="KW-0539">Nucleus</keyword>
<dbReference type="InterPro" id="IPR000315">
    <property type="entry name" value="Znf_B-box"/>
</dbReference>
<evidence type="ECO:0000256" key="7">
    <source>
        <dbReference type="ARBA" id="ARBA00023242"/>
    </source>
</evidence>
<evidence type="ECO:0000256" key="3">
    <source>
        <dbReference type="ARBA" id="ARBA00022723"/>
    </source>
</evidence>
<feature type="domain" description="B box-type" evidence="11">
    <location>
        <begin position="120"/>
        <end position="165"/>
    </location>
</feature>
<evidence type="ECO:0000259" key="11">
    <source>
        <dbReference type="PROSITE" id="PS50119"/>
    </source>
</evidence>
<dbReference type="Proteomes" id="UP000836841">
    <property type="component" value="Chromosome 4"/>
</dbReference>
<organism evidence="13 14">
    <name type="scientific">Thlaspi arvense</name>
    <name type="common">Field penny-cress</name>
    <dbReference type="NCBI Taxonomy" id="13288"/>
    <lineage>
        <taxon>Eukaryota</taxon>
        <taxon>Viridiplantae</taxon>
        <taxon>Streptophyta</taxon>
        <taxon>Embryophyta</taxon>
        <taxon>Tracheophyta</taxon>
        <taxon>Spermatophyta</taxon>
        <taxon>Magnoliopsida</taxon>
        <taxon>eudicotyledons</taxon>
        <taxon>Gunneridae</taxon>
        <taxon>Pentapetalae</taxon>
        <taxon>rosids</taxon>
        <taxon>malvids</taxon>
        <taxon>Brassicales</taxon>
        <taxon>Brassicaceae</taxon>
        <taxon>Thlaspideae</taxon>
        <taxon>Thlaspi</taxon>
    </lineage>
</organism>
<evidence type="ECO:0000256" key="4">
    <source>
        <dbReference type="ARBA" id="ARBA00022737"/>
    </source>
</evidence>